<dbReference type="Proteomes" id="UP000001231">
    <property type="component" value="Chromosome"/>
</dbReference>
<dbReference type="EMBL" id="CP001707">
    <property type="protein sequence ID" value="ACV26737.1"/>
    <property type="molecule type" value="Genomic_DNA"/>
</dbReference>
<reference evidence="2 3" key="1">
    <citation type="journal article" date="2009" name="Stand. Genomic Sci.">
        <title>Complete genome sequence of Kangiella koreensis type strain (SW-125).</title>
        <authorList>
            <person name="Han C."/>
            <person name="Sikorski J."/>
            <person name="Lapidus A."/>
            <person name="Nolan M."/>
            <person name="Glavina Del Rio T."/>
            <person name="Tice H."/>
            <person name="Cheng J.F."/>
            <person name="Lucas S."/>
            <person name="Chen F."/>
            <person name="Copeland A."/>
            <person name="Ivanova N."/>
            <person name="Mavromatis K."/>
            <person name="Ovchinnikova G."/>
            <person name="Pati A."/>
            <person name="Bruce D."/>
            <person name="Goodwin L."/>
            <person name="Pitluck S."/>
            <person name="Chen A."/>
            <person name="Palaniappan K."/>
            <person name="Land M."/>
            <person name="Hauser L."/>
            <person name="Chang Y.J."/>
            <person name="Jeffries C.D."/>
            <person name="Chain P."/>
            <person name="Saunders E."/>
            <person name="Brettin T."/>
            <person name="Goker M."/>
            <person name="Tindall B.J."/>
            <person name="Bristow J."/>
            <person name="Eisen J.A."/>
            <person name="Markowitz V."/>
            <person name="Hugenholtz P."/>
            <person name="Kyrpides N.C."/>
            <person name="Klenk H.P."/>
            <person name="Detter J.C."/>
        </authorList>
    </citation>
    <scope>NUCLEOTIDE SEQUENCE [LARGE SCALE GENOMIC DNA]</scope>
    <source>
        <strain evidence="3">DSM 16069 / KCTC 12182 / SW-125</strain>
    </source>
</reference>
<gene>
    <name evidence="2" type="ordered locus">Kkor_1323</name>
</gene>
<dbReference type="RefSeq" id="WP_012801251.1">
    <property type="nucleotide sequence ID" value="NC_013166.1"/>
</dbReference>
<dbReference type="STRING" id="523791.Kkor_1323"/>
<keyword evidence="1" id="KW-0812">Transmembrane</keyword>
<feature type="transmembrane region" description="Helical" evidence="1">
    <location>
        <begin position="12"/>
        <end position="41"/>
    </location>
</feature>
<name>C7RBU5_KANKD</name>
<proteinExistence type="predicted"/>
<dbReference type="AlphaFoldDB" id="C7RBU5"/>
<protein>
    <recommendedName>
        <fullName evidence="4">Mercuric transport protein MerT</fullName>
    </recommendedName>
</protein>
<dbReference type="KEGG" id="kko:Kkor_1323"/>
<accession>C7RBU5</accession>
<feature type="transmembrane region" description="Helical" evidence="1">
    <location>
        <begin position="61"/>
        <end position="79"/>
    </location>
</feature>
<keyword evidence="1" id="KW-1133">Transmembrane helix</keyword>
<evidence type="ECO:0000313" key="2">
    <source>
        <dbReference type="EMBL" id="ACV26737.1"/>
    </source>
</evidence>
<keyword evidence="1" id="KW-0472">Membrane</keyword>
<dbReference type="InParanoid" id="C7RBU5"/>
<dbReference type="HOGENOM" id="CLU_144740_0_0_6"/>
<keyword evidence="3" id="KW-1185">Reference proteome</keyword>
<evidence type="ECO:0008006" key="4">
    <source>
        <dbReference type="Google" id="ProtNLM"/>
    </source>
</evidence>
<evidence type="ECO:0000256" key="1">
    <source>
        <dbReference type="SAM" id="Phobius"/>
    </source>
</evidence>
<evidence type="ECO:0000313" key="3">
    <source>
        <dbReference type="Proteomes" id="UP000001231"/>
    </source>
</evidence>
<dbReference type="eggNOG" id="ENOG5032UB8">
    <property type="taxonomic scope" value="Bacteria"/>
</dbReference>
<feature type="transmembrane region" description="Helical" evidence="1">
    <location>
        <begin position="105"/>
        <end position="130"/>
    </location>
</feature>
<organism evidence="2 3">
    <name type="scientific">Kangiella koreensis (strain DSM 16069 / JCM 12317 / KCTC 12182 / SW-125)</name>
    <dbReference type="NCBI Taxonomy" id="523791"/>
    <lineage>
        <taxon>Bacteria</taxon>
        <taxon>Pseudomonadati</taxon>
        <taxon>Pseudomonadota</taxon>
        <taxon>Gammaproteobacteria</taxon>
        <taxon>Kangiellales</taxon>
        <taxon>Kangiellaceae</taxon>
        <taxon>Kangiella</taxon>
    </lineage>
</organism>
<sequence length="132" mass="14946">MTKNTTENKETRLTWFALFSTMGTLVCCALPIALVTLGMGATVASLVSSMPFLVTLSEHKIWVFVISGALLAFSAWMIYRPRRNCSTDPELGVLCNKSQRWNRRIFWLSIILWCAGFLAAFLALPLQIWLER</sequence>